<evidence type="ECO:0000313" key="8">
    <source>
        <dbReference type="EMBL" id="MFC4346904.1"/>
    </source>
</evidence>
<comment type="caution">
    <text evidence="8">The sequence shown here is derived from an EMBL/GenBank/DDBJ whole genome shotgun (WGS) entry which is preliminary data.</text>
</comment>
<proteinExistence type="inferred from homology"/>
<dbReference type="InterPro" id="IPR004089">
    <property type="entry name" value="MCPsignal_dom"/>
</dbReference>
<evidence type="ECO:0000256" key="2">
    <source>
        <dbReference type="ARBA" id="ARBA00022519"/>
    </source>
</evidence>
<dbReference type="PANTHER" id="PTHR32089:SF112">
    <property type="entry name" value="LYSOZYME-LIKE PROTEIN-RELATED"/>
    <property type="match status" value="1"/>
</dbReference>
<organism evidence="8 9">
    <name type="scientific">Kordiimonas lipolytica</name>
    <dbReference type="NCBI Taxonomy" id="1662421"/>
    <lineage>
        <taxon>Bacteria</taxon>
        <taxon>Pseudomonadati</taxon>
        <taxon>Pseudomonadota</taxon>
        <taxon>Alphaproteobacteria</taxon>
        <taxon>Kordiimonadales</taxon>
        <taxon>Kordiimonadaceae</taxon>
        <taxon>Kordiimonas</taxon>
    </lineage>
</organism>
<evidence type="ECO:0000256" key="4">
    <source>
        <dbReference type="ARBA" id="ARBA00029447"/>
    </source>
</evidence>
<dbReference type="InterPro" id="IPR000727">
    <property type="entry name" value="T_SNARE_dom"/>
</dbReference>
<keyword evidence="2" id="KW-0997">Cell inner membrane</keyword>
<keyword evidence="2" id="KW-1003">Cell membrane</keyword>
<evidence type="ECO:0000259" key="6">
    <source>
        <dbReference type="PROSITE" id="PS50111"/>
    </source>
</evidence>
<dbReference type="PROSITE" id="PS50111">
    <property type="entry name" value="CHEMOTAXIS_TRANSDUC_2"/>
    <property type="match status" value="1"/>
</dbReference>
<dbReference type="PRINTS" id="PR00260">
    <property type="entry name" value="CHEMTRNSDUCR"/>
</dbReference>
<comment type="subcellular location">
    <subcellularLocation>
        <location evidence="1">Cell inner membrane</location>
        <topology evidence="1">Multi-pass membrane protein</topology>
    </subcellularLocation>
</comment>
<dbReference type="PROSITE" id="PS50192">
    <property type="entry name" value="T_SNARE"/>
    <property type="match status" value="1"/>
</dbReference>
<dbReference type="SMART" id="SM00283">
    <property type="entry name" value="MA"/>
    <property type="match status" value="1"/>
</dbReference>
<dbReference type="EMBL" id="JBHSCR010000001">
    <property type="protein sequence ID" value="MFC4346904.1"/>
    <property type="molecule type" value="Genomic_DNA"/>
</dbReference>
<evidence type="ECO:0000256" key="5">
    <source>
        <dbReference type="PROSITE-ProRule" id="PRU00284"/>
    </source>
</evidence>
<dbReference type="RefSeq" id="WP_068147026.1">
    <property type="nucleotide sequence ID" value="NZ_JBHSCR010000001.1"/>
</dbReference>
<evidence type="ECO:0000256" key="3">
    <source>
        <dbReference type="ARBA" id="ARBA00023224"/>
    </source>
</evidence>
<accession>A0ABV8U7T1</accession>
<dbReference type="Proteomes" id="UP001595776">
    <property type="component" value="Unassembled WGS sequence"/>
</dbReference>
<keyword evidence="3 5" id="KW-0807">Transducer</keyword>
<reference evidence="9" key="1">
    <citation type="journal article" date="2019" name="Int. J. Syst. Evol. Microbiol.">
        <title>The Global Catalogue of Microorganisms (GCM) 10K type strain sequencing project: providing services to taxonomists for standard genome sequencing and annotation.</title>
        <authorList>
            <consortium name="The Broad Institute Genomics Platform"/>
            <consortium name="The Broad Institute Genome Sequencing Center for Infectious Disease"/>
            <person name="Wu L."/>
            <person name="Ma J."/>
        </authorList>
    </citation>
    <scope>NUCLEOTIDE SEQUENCE [LARGE SCALE GENOMIC DNA]</scope>
    <source>
        <strain evidence="9">CGMCC 1.15304</strain>
    </source>
</reference>
<dbReference type="PANTHER" id="PTHR32089">
    <property type="entry name" value="METHYL-ACCEPTING CHEMOTAXIS PROTEIN MCPB"/>
    <property type="match status" value="1"/>
</dbReference>
<keyword evidence="9" id="KW-1185">Reference proteome</keyword>
<evidence type="ECO:0000259" key="7">
    <source>
        <dbReference type="PROSITE" id="PS50192"/>
    </source>
</evidence>
<comment type="similarity">
    <text evidence="4">Belongs to the methyl-accepting chemotaxis (MCP) protein family.</text>
</comment>
<dbReference type="Gene3D" id="1.10.287.950">
    <property type="entry name" value="Methyl-accepting chemotaxis protein"/>
    <property type="match status" value="1"/>
</dbReference>
<keyword evidence="2" id="KW-0472">Membrane</keyword>
<sequence>MSWLGKLKKNGGAESSRIAELERALEEERVKNDMMSAACKRLTEVAREVASGNMEARITDWDKFGPMSGALTDFNRILDLTDAYIRESDAALQAASEHRFYRRFLETGMAGAFGAGAHHINEICDKMQAAEAREQEHREEVASSFEASVMGVVTSLTSAVEQVRATAQQLTRYADENQSMATGVAAAAEQATMNVQTVAAAAEELTASVEEIARQVNTSSARSGEAAVEAGEASETINSLKTASDTIGDVIRLINDIAEQTNLLALNATIEAARAGEAGKGFAVVANEVKSLASQTAKATGDIGTQVQSIQANTDTTVTAVSHIADSIHSLNEIAAAIASATEEQSSATMEISRNIQEASQGTQEVARNIEQVSSTAEQTHTAAGELSRAADDLAQTVETLKAQSDAFVASVRST</sequence>
<feature type="domain" description="Methyl-accepting transducer" evidence="6">
    <location>
        <begin position="152"/>
        <end position="388"/>
    </location>
</feature>
<gene>
    <name evidence="8" type="ORF">ACFO5Q_03495</name>
</gene>
<dbReference type="Pfam" id="PF00015">
    <property type="entry name" value="MCPsignal"/>
    <property type="match status" value="1"/>
</dbReference>
<dbReference type="SUPFAM" id="SSF58104">
    <property type="entry name" value="Methyl-accepting chemotaxis protein (MCP) signaling domain"/>
    <property type="match status" value="1"/>
</dbReference>
<protein>
    <submittedName>
        <fullName evidence="8">Methyl-accepting chemotaxis protein</fullName>
    </submittedName>
</protein>
<feature type="domain" description="T-SNARE coiled-coil homology" evidence="7">
    <location>
        <begin position="311"/>
        <end position="373"/>
    </location>
</feature>
<dbReference type="InterPro" id="IPR004090">
    <property type="entry name" value="Chemotax_Me-accpt_rcpt"/>
</dbReference>
<name>A0ABV8U7T1_9PROT</name>
<evidence type="ECO:0000256" key="1">
    <source>
        <dbReference type="ARBA" id="ARBA00004429"/>
    </source>
</evidence>
<evidence type="ECO:0000313" key="9">
    <source>
        <dbReference type="Proteomes" id="UP001595776"/>
    </source>
</evidence>